<dbReference type="InterPro" id="IPR032675">
    <property type="entry name" value="LRR_dom_sf"/>
</dbReference>
<proteinExistence type="predicted"/>
<gene>
    <name evidence="1" type="ORF">EUX98_g3148</name>
</gene>
<reference evidence="1 2" key="1">
    <citation type="submission" date="2019-02" db="EMBL/GenBank/DDBJ databases">
        <title>Genome sequencing of the rare red list fungi Antrodiella citrinella (Flaviporus citrinellus).</title>
        <authorList>
            <person name="Buettner E."/>
            <person name="Kellner H."/>
        </authorList>
    </citation>
    <scope>NUCLEOTIDE SEQUENCE [LARGE SCALE GENOMIC DNA]</scope>
    <source>
        <strain evidence="1 2">DSM 108506</strain>
    </source>
</reference>
<sequence>MSIKRFADRVLIVARDACHLERATTSRRTRNINDFPAEILGEIFKWSFILIGQMQSSGLEEYVVSGNIQAAILAICRVCWRWRRIFSRMSEAWCRFDMSAALVRSSLLGLNFMGTRRPLHIRGYVGTYTVSEAIAVSALLDACRTHTGRIQTIQLCSAREDPTFYLLLLRRLANTVMPNLEQLALSAGATQSQALGIANEAARFICTPSLRSLRLTDIFIDMRRVRILSPLPQLTSFTLHYACLTEPIIAFIFAHLRAVPVLQELVVSSETCTLQGIDPAALPLFARNVLLGSGQYPVTMSSLRKLEFRMLPPELVVVLYQIIRAPALKESVVAFEFAGLEQFWSMDPVPTPLTQCLECECDLALSIQAPSISPDARRREREAAREGDVDWRTKIVLAPLDSGLKKPATCKCTHFVVELGPDPNATPTSGTHEPFFQLLMDYPTLVRRITHVSVSLSAMQTSDDWRRLLTVAPGLLVLQLTDVDASQLSIAALVIVCKESRTLGACYPAMAPLLRCLHVVYASDLPTETAEGKVNAYALTWLVIVVQQLTGISDVLVDGVPSCVRNAYKWQKVYQHALRGSLWGRETGGAFGRCRCGACNAYA</sequence>
<evidence type="ECO:0000313" key="1">
    <source>
        <dbReference type="EMBL" id="THH31037.1"/>
    </source>
</evidence>
<keyword evidence="2" id="KW-1185">Reference proteome</keyword>
<evidence type="ECO:0008006" key="3">
    <source>
        <dbReference type="Google" id="ProtNLM"/>
    </source>
</evidence>
<dbReference type="AlphaFoldDB" id="A0A4S4MZE7"/>
<dbReference type="EMBL" id="SGPM01000060">
    <property type="protein sequence ID" value="THH31037.1"/>
    <property type="molecule type" value="Genomic_DNA"/>
</dbReference>
<dbReference type="Gene3D" id="3.80.10.10">
    <property type="entry name" value="Ribonuclease Inhibitor"/>
    <property type="match status" value="1"/>
</dbReference>
<evidence type="ECO:0000313" key="2">
    <source>
        <dbReference type="Proteomes" id="UP000308730"/>
    </source>
</evidence>
<dbReference type="Proteomes" id="UP000308730">
    <property type="component" value="Unassembled WGS sequence"/>
</dbReference>
<comment type="caution">
    <text evidence="1">The sequence shown here is derived from an EMBL/GenBank/DDBJ whole genome shotgun (WGS) entry which is preliminary data.</text>
</comment>
<dbReference type="SUPFAM" id="SSF52047">
    <property type="entry name" value="RNI-like"/>
    <property type="match status" value="1"/>
</dbReference>
<name>A0A4S4MZE7_9APHY</name>
<protein>
    <recommendedName>
        <fullName evidence="3">F-box domain-containing protein</fullName>
    </recommendedName>
</protein>
<accession>A0A4S4MZE7</accession>
<organism evidence="1 2">
    <name type="scientific">Antrodiella citrinella</name>
    <dbReference type="NCBI Taxonomy" id="2447956"/>
    <lineage>
        <taxon>Eukaryota</taxon>
        <taxon>Fungi</taxon>
        <taxon>Dikarya</taxon>
        <taxon>Basidiomycota</taxon>
        <taxon>Agaricomycotina</taxon>
        <taxon>Agaricomycetes</taxon>
        <taxon>Polyporales</taxon>
        <taxon>Steccherinaceae</taxon>
        <taxon>Antrodiella</taxon>
    </lineage>
</organism>